<organism evidence="7 8">
    <name type="scientific">Candidatus Caccoplasma merdipullorum</name>
    <dbReference type="NCBI Taxonomy" id="2840718"/>
    <lineage>
        <taxon>Bacteria</taxon>
        <taxon>Pseudomonadati</taxon>
        <taxon>Bacteroidota</taxon>
        <taxon>Bacteroidia</taxon>
        <taxon>Bacteroidales</taxon>
        <taxon>Bacteroidaceae</taxon>
        <taxon>Bacteroidaceae incertae sedis</taxon>
        <taxon>Candidatus Caccoplasma</taxon>
    </lineage>
</organism>
<evidence type="ECO:0000259" key="6">
    <source>
        <dbReference type="Pfam" id="PF00849"/>
    </source>
</evidence>
<dbReference type="NCBIfam" id="TIGR00005">
    <property type="entry name" value="rluA_subfam"/>
    <property type="match status" value="1"/>
</dbReference>
<comment type="similarity">
    <text evidence="1 5">Belongs to the pseudouridine synthase RluA family.</text>
</comment>
<evidence type="ECO:0000313" key="8">
    <source>
        <dbReference type="Proteomes" id="UP000823636"/>
    </source>
</evidence>
<dbReference type="Gene3D" id="3.30.2350.10">
    <property type="entry name" value="Pseudouridine synthase"/>
    <property type="match status" value="1"/>
</dbReference>
<reference evidence="7" key="2">
    <citation type="journal article" date="2021" name="PeerJ">
        <title>Extensive microbial diversity within the chicken gut microbiome revealed by metagenomics and culture.</title>
        <authorList>
            <person name="Gilroy R."/>
            <person name="Ravi A."/>
            <person name="Getino M."/>
            <person name="Pursley I."/>
            <person name="Horton D.L."/>
            <person name="Alikhan N.F."/>
            <person name="Baker D."/>
            <person name="Gharbi K."/>
            <person name="Hall N."/>
            <person name="Watson M."/>
            <person name="Adriaenssens E.M."/>
            <person name="Foster-Nyarko E."/>
            <person name="Jarju S."/>
            <person name="Secka A."/>
            <person name="Antonio M."/>
            <person name="Oren A."/>
            <person name="Chaudhuri R.R."/>
            <person name="La Ragione R."/>
            <person name="Hildebrand F."/>
            <person name="Pallen M.J."/>
        </authorList>
    </citation>
    <scope>NUCLEOTIDE SEQUENCE</scope>
    <source>
        <strain evidence="7">G3-4614</strain>
    </source>
</reference>
<dbReference type="EC" id="5.4.99.-" evidence="5"/>
<comment type="function">
    <text evidence="5">Responsible for synthesis of pseudouridine from uracil.</text>
</comment>
<dbReference type="Pfam" id="PF00849">
    <property type="entry name" value="PseudoU_synth_2"/>
    <property type="match status" value="1"/>
</dbReference>
<accession>A0A9D9E445</accession>
<evidence type="ECO:0000256" key="3">
    <source>
        <dbReference type="PIRSR" id="PIRSR606225-1"/>
    </source>
</evidence>
<sequence>MRIKHKPSGEKKSKIRVTVAQGEDTLLKYLIAQYPECSRTTVKSWLTHRQIAINRIPVTAYDTPINRGDEILINLERGFGRLSHPRLKIVYEDEYIVVVDKGYGLLSVATDKIKDKTAFRILSDYLKENDPAAKLFVVHRLDRDTSGLLMYAKSEKIQSMLQRSWNELVTDRRYAAVIAGCIEPAEGDITSFLAENSVHQMYSTDDPQAGRYAHTRYETLQSNGKYSLLSLQLETGRKNQIRVHLSEKGHPITGDRRYGSHDNPAGRLALHAYRLRFIHPITRRELTFESPIPEKFKKITQ</sequence>
<protein>
    <recommendedName>
        <fullName evidence="5">Pseudouridine synthase</fullName>
        <ecNumber evidence="5">5.4.99.-</ecNumber>
    </recommendedName>
</protein>
<dbReference type="GO" id="GO:0009982">
    <property type="term" value="F:pseudouridine synthase activity"/>
    <property type="evidence" value="ECO:0007669"/>
    <property type="project" value="InterPro"/>
</dbReference>
<proteinExistence type="inferred from homology"/>
<feature type="active site" evidence="3">
    <location>
        <position position="142"/>
    </location>
</feature>
<dbReference type="EMBL" id="JADIMW010000015">
    <property type="protein sequence ID" value="MBO8437590.1"/>
    <property type="molecule type" value="Genomic_DNA"/>
</dbReference>
<evidence type="ECO:0000256" key="5">
    <source>
        <dbReference type="RuleBase" id="RU362028"/>
    </source>
</evidence>
<evidence type="ECO:0000256" key="4">
    <source>
        <dbReference type="PROSITE-ProRule" id="PRU00182"/>
    </source>
</evidence>
<dbReference type="GO" id="GO:0140098">
    <property type="term" value="F:catalytic activity, acting on RNA"/>
    <property type="evidence" value="ECO:0007669"/>
    <property type="project" value="UniProtKB-ARBA"/>
</dbReference>
<dbReference type="InterPro" id="IPR006145">
    <property type="entry name" value="PsdUridine_synth_RsuA/RluA"/>
</dbReference>
<keyword evidence="4" id="KW-0694">RNA-binding</keyword>
<dbReference type="PROSITE" id="PS50889">
    <property type="entry name" value="S4"/>
    <property type="match status" value="1"/>
</dbReference>
<dbReference type="CDD" id="cd00165">
    <property type="entry name" value="S4"/>
    <property type="match status" value="1"/>
</dbReference>
<keyword evidence="2 5" id="KW-0413">Isomerase</keyword>
<dbReference type="InterPro" id="IPR036986">
    <property type="entry name" value="S4_RNA-bd_sf"/>
</dbReference>
<comment type="catalytic activity">
    <reaction evidence="5">
        <text>a uridine in RNA = a pseudouridine in RNA</text>
        <dbReference type="Rhea" id="RHEA:48348"/>
        <dbReference type="Rhea" id="RHEA-COMP:12068"/>
        <dbReference type="Rhea" id="RHEA-COMP:12069"/>
        <dbReference type="ChEBI" id="CHEBI:65314"/>
        <dbReference type="ChEBI" id="CHEBI:65315"/>
    </reaction>
</comment>
<dbReference type="Proteomes" id="UP000823636">
    <property type="component" value="Unassembled WGS sequence"/>
</dbReference>
<dbReference type="GO" id="GO:0003723">
    <property type="term" value="F:RNA binding"/>
    <property type="evidence" value="ECO:0007669"/>
    <property type="project" value="UniProtKB-KW"/>
</dbReference>
<comment type="caution">
    <text evidence="7">The sequence shown here is derived from an EMBL/GenBank/DDBJ whole genome shotgun (WGS) entry which is preliminary data.</text>
</comment>
<dbReference type="GO" id="GO:0000455">
    <property type="term" value="P:enzyme-directed rRNA pseudouridine synthesis"/>
    <property type="evidence" value="ECO:0007669"/>
    <property type="project" value="TreeGrafter"/>
</dbReference>
<evidence type="ECO:0000256" key="2">
    <source>
        <dbReference type="ARBA" id="ARBA00023235"/>
    </source>
</evidence>
<feature type="domain" description="Pseudouridine synthase RsuA/RluA-like" evidence="6">
    <location>
        <begin position="96"/>
        <end position="246"/>
    </location>
</feature>
<dbReference type="InterPro" id="IPR006225">
    <property type="entry name" value="PsdUridine_synth_RluC/D"/>
</dbReference>
<evidence type="ECO:0000256" key="1">
    <source>
        <dbReference type="ARBA" id="ARBA00010876"/>
    </source>
</evidence>
<dbReference type="SUPFAM" id="SSF55120">
    <property type="entry name" value="Pseudouridine synthase"/>
    <property type="match status" value="1"/>
</dbReference>
<dbReference type="SUPFAM" id="SSF55174">
    <property type="entry name" value="Alpha-L RNA-binding motif"/>
    <property type="match status" value="1"/>
</dbReference>
<dbReference type="Gene3D" id="3.10.290.10">
    <property type="entry name" value="RNA-binding S4 domain"/>
    <property type="match status" value="1"/>
</dbReference>
<evidence type="ECO:0000313" key="7">
    <source>
        <dbReference type="EMBL" id="MBO8437590.1"/>
    </source>
</evidence>
<dbReference type="InterPro" id="IPR050188">
    <property type="entry name" value="RluA_PseudoU_synthase"/>
</dbReference>
<dbReference type="InterPro" id="IPR020103">
    <property type="entry name" value="PsdUridine_synth_cat_dom_sf"/>
</dbReference>
<dbReference type="CDD" id="cd02869">
    <property type="entry name" value="PseudoU_synth_RluA_like"/>
    <property type="match status" value="1"/>
</dbReference>
<name>A0A9D9E445_9BACT</name>
<dbReference type="AlphaFoldDB" id="A0A9D9E445"/>
<reference evidence="7" key="1">
    <citation type="submission" date="2020-10" db="EMBL/GenBank/DDBJ databases">
        <authorList>
            <person name="Gilroy R."/>
        </authorList>
    </citation>
    <scope>NUCLEOTIDE SEQUENCE</scope>
    <source>
        <strain evidence="7">G3-4614</strain>
    </source>
</reference>
<gene>
    <name evidence="7" type="ORF">IAC54_01660</name>
</gene>
<dbReference type="PANTHER" id="PTHR21600:SF44">
    <property type="entry name" value="RIBOSOMAL LARGE SUBUNIT PSEUDOURIDINE SYNTHASE D"/>
    <property type="match status" value="1"/>
</dbReference>
<dbReference type="PANTHER" id="PTHR21600">
    <property type="entry name" value="MITOCHONDRIAL RNA PSEUDOURIDINE SYNTHASE"/>
    <property type="match status" value="1"/>
</dbReference>